<feature type="domain" description="MYND-type" evidence="5">
    <location>
        <begin position="18"/>
        <end position="57"/>
    </location>
</feature>
<dbReference type="InterPro" id="IPR002893">
    <property type="entry name" value="Znf_MYND"/>
</dbReference>
<dbReference type="OrthoDB" id="537994at2759"/>
<accession>D8UL54</accession>
<dbReference type="AlphaFoldDB" id="D8UL54"/>
<dbReference type="Proteomes" id="UP000001058">
    <property type="component" value="Unassembled WGS sequence"/>
</dbReference>
<organism evidence="7">
    <name type="scientific">Volvox carteri f. nagariensis</name>
    <dbReference type="NCBI Taxonomy" id="3068"/>
    <lineage>
        <taxon>Eukaryota</taxon>
        <taxon>Viridiplantae</taxon>
        <taxon>Chlorophyta</taxon>
        <taxon>core chlorophytes</taxon>
        <taxon>Chlorophyceae</taxon>
        <taxon>CS clade</taxon>
        <taxon>Chlamydomonadales</taxon>
        <taxon>Volvocaceae</taxon>
        <taxon>Volvox</taxon>
    </lineage>
</organism>
<sequence length="120" mass="12386">MACITMDPPHVVNTGVSCAACCNVAPGKLLRCAACDSAWYCNQECQRKHFKEHKALCRALRLFHSLQTPAAAPHATTTEAPPPCNCRPPLPLPPAAAAAALAAAPTAIGAGCVTSIVLPT</sequence>
<keyword evidence="1" id="KW-0479">Metal-binding</keyword>
<dbReference type="Gene3D" id="6.10.140.2220">
    <property type="match status" value="1"/>
</dbReference>
<dbReference type="Pfam" id="PF01753">
    <property type="entry name" value="zf-MYND"/>
    <property type="match status" value="1"/>
</dbReference>
<keyword evidence="7" id="KW-1185">Reference proteome</keyword>
<dbReference type="PROSITE" id="PS01360">
    <property type="entry name" value="ZF_MYND_1"/>
    <property type="match status" value="1"/>
</dbReference>
<evidence type="ECO:0000256" key="4">
    <source>
        <dbReference type="PROSITE-ProRule" id="PRU00134"/>
    </source>
</evidence>
<protein>
    <recommendedName>
        <fullName evidence="5">MYND-type domain-containing protein</fullName>
    </recommendedName>
</protein>
<dbReference type="eggNOG" id="ENOG502S5VW">
    <property type="taxonomic scope" value="Eukaryota"/>
</dbReference>
<evidence type="ECO:0000259" key="5">
    <source>
        <dbReference type="PROSITE" id="PS50865"/>
    </source>
</evidence>
<evidence type="ECO:0000313" key="7">
    <source>
        <dbReference type="Proteomes" id="UP000001058"/>
    </source>
</evidence>
<name>D8UL54_VOLCA</name>
<dbReference type="RefSeq" id="XP_002959391.1">
    <property type="nucleotide sequence ID" value="XM_002959345.1"/>
</dbReference>
<evidence type="ECO:0000256" key="1">
    <source>
        <dbReference type="ARBA" id="ARBA00022723"/>
    </source>
</evidence>
<keyword evidence="2 4" id="KW-0863">Zinc-finger</keyword>
<dbReference type="SUPFAM" id="SSF144232">
    <property type="entry name" value="HIT/MYND zinc finger-like"/>
    <property type="match status" value="1"/>
</dbReference>
<dbReference type="GO" id="GO:0008270">
    <property type="term" value="F:zinc ion binding"/>
    <property type="evidence" value="ECO:0007669"/>
    <property type="project" value="UniProtKB-KW"/>
</dbReference>
<evidence type="ECO:0000256" key="2">
    <source>
        <dbReference type="ARBA" id="ARBA00022771"/>
    </source>
</evidence>
<dbReference type="GeneID" id="9626513"/>
<dbReference type="EMBL" id="GL378488">
    <property type="protein sequence ID" value="EFJ39547.1"/>
    <property type="molecule type" value="Genomic_DNA"/>
</dbReference>
<keyword evidence="3" id="KW-0862">Zinc</keyword>
<reference evidence="6 7" key="1">
    <citation type="journal article" date="2010" name="Science">
        <title>Genomic analysis of organismal complexity in the multicellular green alga Volvox carteri.</title>
        <authorList>
            <person name="Prochnik S.E."/>
            <person name="Umen J."/>
            <person name="Nedelcu A.M."/>
            <person name="Hallmann A."/>
            <person name="Miller S.M."/>
            <person name="Nishii I."/>
            <person name="Ferris P."/>
            <person name="Kuo A."/>
            <person name="Mitros T."/>
            <person name="Fritz-Laylin L.K."/>
            <person name="Hellsten U."/>
            <person name="Chapman J."/>
            <person name="Simakov O."/>
            <person name="Rensing S.A."/>
            <person name="Terry A."/>
            <person name="Pangilinan J."/>
            <person name="Kapitonov V."/>
            <person name="Jurka J."/>
            <person name="Salamov A."/>
            <person name="Shapiro H."/>
            <person name="Schmutz J."/>
            <person name="Grimwood J."/>
            <person name="Lindquist E."/>
            <person name="Lucas S."/>
            <person name="Grigoriev I.V."/>
            <person name="Schmitt R."/>
            <person name="Kirk D."/>
            <person name="Rokhsar D.S."/>
        </authorList>
    </citation>
    <scope>NUCLEOTIDE SEQUENCE [LARGE SCALE GENOMIC DNA]</scope>
    <source>
        <strain evidence="7">f. Nagariensis / Eve</strain>
    </source>
</reference>
<evidence type="ECO:0000256" key="3">
    <source>
        <dbReference type="ARBA" id="ARBA00022833"/>
    </source>
</evidence>
<dbReference type="KEGG" id="vcn:VOLCADRAFT_100836"/>
<dbReference type="PROSITE" id="PS50865">
    <property type="entry name" value="ZF_MYND_2"/>
    <property type="match status" value="1"/>
</dbReference>
<proteinExistence type="predicted"/>
<gene>
    <name evidence="6" type="ORF">VOLCADRAFT_100836</name>
</gene>
<dbReference type="InParanoid" id="D8UL54"/>
<evidence type="ECO:0000313" key="6">
    <source>
        <dbReference type="EMBL" id="EFJ39547.1"/>
    </source>
</evidence>